<evidence type="ECO:0000313" key="21">
    <source>
        <dbReference type="Proteomes" id="UP000249723"/>
    </source>
</evidence>
<evidence type="ECO:0000256" key="3">
    <source>
        <dbReference type="ARBA" id="ARBA00001947"/>
    </source>
</evidence>
<keyword evidence="21" id="KW-1185">Reference proteome</keyword>
<dbReference type="GO" id="GO:0004750">
    <property type="term" value="F:D-ribulose-phosphate 3-epimerase activity"/>
    <property type="evidence" value="ECO:0007669"/>
    <property type="project" value="UniProtKB-EC"/>
</dbReference>
<evidence type="ECO:0000256" key="11">
    <source>
        <dbReference type="ARBA" id="ARBA00022833"/>
    </source>
</evidence>
<keyword evidence="14" id="KW-0413">Isomerase</keyword>
<dbReference type="Pfam" id="PF00834">
    <property type="entry name" value="Ribul_P_3_epim"/>
    <property type="match status" value="1"/>
</dbReference>
<comment type="pathway">
    <text evidence="5">Carbohydrate degradation; pentose phosphate pathway; D-xylulose 5-phosphate from D-ribulose 5-phosphate (non-oxidative stage): step 1/1.</text>
</comment>
<dbReference type="InterPro" id="IPR013785">
    <property type="entry name" value="Aldolase_TIM"/>
</dbReference>
<keyword evidence="10" id="KW-0479">Metal-binding</keyword>
<evidence type="ECO:0000256" key="16">
    <source>
        <dbReference type="ARBA" id="ARBA00023285"/>
    </source>
</evidence>
<dbReference type="NCBIfam" id="NF004076">
    <property type="entry name" value="PRK05581.1-4"/>
    <property type="match status" value="1"/>
</dbReference>
<keyword evidence="13" id="KW-0464">Manganese</keyword>
<gene>
    <name evidence="20" type="ORF">BZ3500_MVSOF-1268-A1-R1_CHR2-3G05223</name>
</gene>
<dbReference type="SUPFAM" id="SSF51366">
    <property type="entry name" value="Ribulose-phoshate binding barrel"/>
    <property type="match status" value="1"/>
</dbReference>
<dbReference type="PANTHER" id="PTHR11749">
    <property type="entry name" value="RIBULOSE-5-PHOSPHATE-3-EPIMERASE"/>
    <property type="match status" value="1"/>
</dbReference>
<evidence type="ECO:0000256" key="19">
    <source>
        <dbReference type="ARBA" id="ARBA00057323"/>
    </source>
</evidence>
<dbReference type="Proteomes" id="UP000249723">
    <property type="component" value="Unassembled WGS sequence"/>
</dbReference>
<proteinExistence type="inferred from homology"/>
<keyword evidence="16" id="KW-0170">Cobalt</keyword>
<evidence type="ECO:0000256" key="9">
    <source>
        <dbReference type="ARBA" id="ARBA00013920"/>
    </source>
</evidence>
<dbReference type="PROSITE" id="PS01086">
    <property type="entry name" value="RIBUL_P_3_EPIMER_2"/>
    <property type="match status" value="1"/>
</dbReference>
<evidence type="ECO:0000256" key="10">
    <source>
        <dbReference type="ARBA" id="ARBA00022723"/>
    </source>
</evidence>
<dbReference type="OrthoDB" id="1927044at2759"/>
<dbReference type="EC" id="5.1.3.1" evidence="8"/>
<evidence type="ECO:0000256" key="2">
    <source>
        <dbReference type="ARBA" id="ARBA00001936"/>
    </source>
</evidence>
<dbReference type="GO" id="GO:0005975">
    <property type="term" value="P:carbohydrate metabolic process"/>
    <property type="evidence" value="ECO:0007669"/>
    <property type="project" value="InterPro"/>
</dbReference>
<keyword evidence="15" id="KW-0119">Carbohydrate metabolism</keyword>
<organism evidence="20 21">
    <name type="scientific">Microbotryum saponariae</name>
    <dbReference type="NCBI Taxonomy" id="289078"/>
    <lineage>
        <taxon>Eukaryota</taxon>
        <taxon>Fungi</taxon>
        <taxon>Dikarya</taxon>
        <taxon>Basidiomycota</taxon>
        <taxon>Pucciniomycotina</taxon>
        <taxon>Microbotryomycetes</taxon>
        <taxon>Microbotryales</taxon>
        <taxon>Microbotryaceae</taxon>
        <taxon>Microbotryum</taxon>
    </lineage>
</organism>
<dbReference type="Gene3D" id="3.20.20.70">
    <property type="entry name" value="Aldolase class I"/>
    <property type="match status" value="1"/>
</dbReference>
<comment type="cofactor">
    <cofactor evidence="4">
        <name>Fe(2+)</name>
        <dbReference type="ChEBI" id="CHEBI:29033"/>
    </cofactor>
</comment>
<evidence type="ECO:0000256" key="18">
    <source>
        <dbReference type="ARBA" id="ARBA00030599"/>
    </source>
</evidence>
<evidence type="ECO:0000256" key="8">
    <source>
        <dbReference type="ARBA" id="ARBA00013188"/>
    </source>
</evidence>
<evidence type="ECO:0000256" key="17">
    <source>
        <dbReference type="ARBA" id="ARBA00029933"/>
    </source>
</evidence>
<dbReference type="InterPro" id="IPR011060">
    <property type="entry name" value="RibuloseP-bd_barrel"/>
</dbReference>
<dbReference type="FunFam" id="3.20.20.70:FF:000191">
    <property type="entry name" value="ribulose-phosphate 3-epimerase isoform X2"/>
    <property type="match status" value="1"/>
</dbReference>
<dbReference type="STRING" id="289078.A0A2X0L660"/>
<reference evidence="21" key="1">
    <citation type="submission" date="2016-10" db="EMBL/GenBank/DDBJ databases">
        <authorList>
            <person name="Jeantristanb JTB J.-T."/>
            <person name="Ricardo R."/>
        </authorList>
    </citation>
    <scope>NUCLEOTIDE SEQUENCE [LARGE SCALE GENOMIC DNA]</scope>
</reference>
<evidence type="ECO:0000256" key="12">
    <source>
        <dbReference type="ARBA" id="ARBA00023004"/>
    </source>
</evidence>
<comment type="subunit">
    <text evidence="7">Homodimer.</text>
</comment>
<evidence type="ECO:0000256" key="1">
    <source>
        <dbReference type="ARBA" id="ARBA00001782"/>
    </source>
</evidence>
<accession>A0A2X0L660</accession>
<protein>
    <recommendedName>
        <fullName evidence="9">Ribulose-phosphate 3-epimerase</fullName>
        <ecNumber evidence="8">5.1.3.1</ecNumber>
    </recommendedName>
    <alternativeName>
        <fullName evidence="18">Pentose-5-phosphate 3-epimerase</fullName>
    </alternativeName>
    <alternativeName>
        <fullName evidence="17">RPE</fullName>
    </alternativeName>
</protein>
<evidence type="ECO:0000256" key="13">
    <source>
        <dbReference type="ARBA" id="ARBA00023211"/>
    </source>
</evidence>
<comment type="cofactor">
    <cofactor evidence="3">
        <name>Zn(2+)</name>
        <dbReference type="ChEBI" id="CHEBI:29105"/>
    </cofactor>
</comment>
<evidence type="ECO:0000256" key="15">
    <source>
        <dbReference type="ARBA" id="ARBA00023277"/>
    </source>
</evidence>
<dbReference type="GO" id="GO:0006098">
    <property type="term" value="P:pentose-phosphate shunt"/>
    <property type="evidence" value="ECO:0007669"/>
    <property type="project" value="UniProtKB-UniPathway"/>
</dbReference>
<dbReference type="EMBL" id="FMWP01000011">
    <property type="protein sequence ID" value="SCZ87755.1"/>
    <property type="molecule type" value="Genomic_DNA"/>
</dbReference>
<dbReference type="InterPro" id="IPR000056">
    <property type="entry name" value="Ribul_P_3_epim-like"/>
</dbReference>
<name>A0A2X0L660_9BASI</name>
<keyword evidence="11" id="KW-0862">Zinc</keyword>
<evidence type="ECO:0000256" key="4">
    <source>
        <dbReference type="ARBA" id="ARBA00001954"/>
    </source>
</evidence>
<comment type="similarity">
    <text evidence="6">Belongs to the ribulose-phosphate 3-epimerase family.</text>
</comment>
<dbReference type="AlphaFoldDB" id="A0A2X0L660"/>
<dbReference type="GO" id="GO:0046872">
    <property type="term" value="F:metal ion binding"/>
    <property type="evidence" value="ECO:0007669"/>
    <property type="project" value="UniProtKB-KW"/>
</dbReference>
<keyword evidence="12" id="KW-0408">Iron</keyword>
<sequence>MASSSSSPQAIISPSVLASDFGDLSNEIRRMMSCGAEWVHMAHITFYFPRHFVPNITIGPPVFASVQKTVENVFMDCHMMVADPARASLWRPRAVWVKDVADAGGKSYTFHLEALSEPEKAHELVQLIHSTGMRAAVAISPATPSSAISDALGNSVDMLLVMTVVPGKGGQKFMPECVPKVAELRTRFPNKDIQVDGGVGPGTIGCCARAGSNVIVAGTALFGAKEPKQVIQGFKEAIESSREGWGTDKALAKDE</sequence>
<dbReference type="UniPathway" id="UPA00115">
    <property type="reaction ID" value="UER00411"/>
</dbReference>
<comment type="function">
    <text evidence="19">Catalyzes the reversible epimerization of D-ribulose 5-phosphate to D-xylulose 5-phosphate.</text>
</comment>
<dbReference type="CDD" id="cd00429">
    <property type="entry name" value="RPE"/>
    <property type="match status" value="1"/>
</dbReference>
<evidence type="ECO:0000256" key="5">
    <source>
        <dbReference type="ARBA" id="ARBA00005016"/>
    </source>
</evidence>
<evidence type="ECO:0000256" key="6">
    <source>
        <dbReference type="ARBA" id="ARBA00009541"/>
    </source>
</evidence>
<evidence type="ECO:0000256" key="7">
    <source>
        <dbReference type="ARBA" id="ARBA00011738"/>
    </source>
</evidence>
<comment type="cofactor">
    <cofactor evidence="2">
        <name>Mn(2+)</name>
        <dbReference type="ChEBI" id="CHEBI:29035"/>
    </cofactor>
</comment>
<evidence type="ECO:0000256" key="14">
    <source>
        <dbReference type="ARBA" id="ARBA00023235"/>
    </source>
</evidence>
<evidence type="ECO:0000313" key="20">
    <source>
        <dbReference type="EMBL" id="SCZ87755.1"/>
    </source>
</evidence>
<comment type="catalytic activity">
    <reaction evidence="1">
        <text>D-ribulose 5-phosphate = D-xylulose 5-phosphate</text>
        <dbReference type="Rhea" id="RHEA:13677"/>
        <dbReference type="ChEBI" id="CHEBI:57737"/>
        <dbReference type="ChEBI" id="CHEBI:58121"/>
        <dbReference type="EC" id="5.1.3.1"/>
    </reaction>
</comment>